<dbReference type="Proteomes" id="UP001265746">
    <property type="component" value="Unassembled WGS sequence"/>
</dbReference>
<evidence type="ECO:0000313" key="3">
    <source>
        <dbReference type="Proteomes" id="UP001265746"/>
    </source>
</evidence>
<accession>A0AAD9SM26</accession>
<name>A0AAD9SM26_PHOAM</name>
<keyword evidence="3" id="KW-1185">Reference proteome</keyword>
<organism evidence="2 3">
    <name type="scientific">Phomopsis amygdali</name>
    <name type="common">Fusicoccum amygdali</name>
    <dbReference type="NCBI Taxonomy" id="1214568"/>
    <lineage>
        <taxon>Eukaryota</taxon>
        <taxon>Fungi</taxon>
        <taxon>Dikarya</taxon>
        <taxon>Ascomycota</taxon>
        <taxon>Pezizomycotina</taxon>
        <taxon>Sordariomycetes</taxon>
        <taxon>Sordariomycetidae</taxon>
        <taxon>Diaporthales</taxon>
        <taxon>Diaporthaceae</taxon>
        <taxon>Diaporthe</taxon>
    </lineage>
</organism>
<sequence>MHHNVLLVAAGLICTPVFAAPNANNRLNPRRGHRHRQLPTSVLSVPPYKPPTYGPPPDETVTVAAIDSSTALPESTSTSVCSVVRITETVTVFGTGSPASSSAGNFTSAPYGNTSVSTSSYLLTGTSVPSSVIVNVTTSAPILNITTSAPIVNITTSTLTVNVTTSTPYFPISNTTTSSGPYITDPGQHGQNETSSALPTLINATSTDNFTILPTETLAPSNFTSFPNISTPEITPTPLPTSETVSANFTSFANITTPDISITTPEISATTPEISVTTTEITITSPEISILPIPNTEFTSFTSFPNISSTAFFTNSSLVAPTSVEEPTSSLITITSIIIPTPTTNIDVSSTITSLVINPTQTPIDQANSTVTSGSTTQTLVIVTTLPPISSASVEPTDLPTTVIAPTNTISATDAPTGTPSPDDIHCGIRGTAIGTYYLATYAYNKVGVPVTLQGCFQFCSFAVERCFSYSFYLEPGLGAPRCKLYGGLVAYEVDSIDPFQPYTWYDVACGDPTA</sequence>
<gene>
    <name evidence="2" type="ORF">N8I77_004482</name>
</gene>
<feature type="signal peptide" evidence="1">
    <location>
        <begin position="1"/>
        <end position="19"/>
    </location>
</feature>
<dbReference type="AlphaFoldDB" id="A0AAD9SM26"/>
<evidence type="ECO:0000313" key="2">
    <source>
        <dbReference type="EMBL" id="KAK2611106.1"/>
    </source>
</evidence>
<proteinExistence type="predicted"/>
<comment type="caution">
    <text evidence="2">The sequence shown here is derived from an EMBL/GenBank/DDBJ whole genome shotgun (WGS) entry which is preliminary data.</text>
</comment>
<protein>
    <recommendedName>
        <fullName evidence="4">Apple domain-containing protein</fullName>
    </recommendedName>
</protein>
<dbReference type="EMBL" id="JAUJFL010000002">
    <property type="protein sequence ID" value="KAK2611106.1"/>
    <property type="molecule type" value="Genomic_DNA"/>
</dbReference>
<evidence type="ECO:0008006" key="4">
    <source>
        <dbReference type="Google" id="ProtNLM"/>
    </source>
</evidence>
<evidence type="ECO:0000256" key="1">
    <source>
        <dbReference type="SAM" id="SignalP"/>
    </source>
</evidence>
<feature type="chain" id="PRO_5042286533" description="Apple domain-containing protein" evidence="1">
    <location>
        <begin position="20"/>
        <end position="515"/>
    </location>
</feature>
<reference evidence="2" key="1">
    <citation type="submission" date="2023-06" db="EMBL/GenBank/DDBJ databases">
        <authorList>
            <person name="Noh H."/>
        </authorList>
    </citation>
    <scope>NUCLEOTIDE SEQUENCE</scope>
    <source>
        <strain evidence="2">DUCC20226</strain>
    </source>
</reference>
<keyword evidence="1" id="KW-0732">Signal</keyword>